<dbReference type="SUPFAM" id="SSF48452">
    <property type="entry name" value="TPR-like"/>
    <property type="match status" value="1"/>
</dbReference>
<dbReference type="Pfam" id="PF07676">
    <property type="entry name" value="PD40"/>
    <property type="match status" value="3"/>
</dbReference>
<proteinExistence type="predicted"/>
<dbReference type="RefSeq" id="WP_379904097.1">
    <property type="nucleotide sequence ID" value="NZ_JBHULM010000011.1"/>
</dbReference>
<dbReference type="PANTHER" id="PTHR30329:SF21">
    <property type="entry name" value="LIPOPROTEIN YIAD-RELATED"/>
    <property type="match status" value="1"/>
</dbReference>
<dbReference type="InterPro" id="IPR006664">
    <property type="entry name" value="OMP_bac"/>
</dbReference>
<dbReference type="EMBL" id="JBHULM010000011">
    <property type="protein sequence ID" value="MFD2542826.1"/>
    <property type="molecule type" value="Genomic_DNA"/>
</dbReference>
<comment type="subcellular location">
    <subcellularLocation>
        <location evidence="1">Cell outer membrane</location>
    </subcellularLocation>
</comment>
<evidence type="ECO:0000256" key="3">
    <source>
        <dbReference type="ARBA" id="ARBA00023237"/>
    </source>
</evidence>
<dbReference type="PRINTS" id="PR01021">
    <property type="entry name" value="OMPADOMAIN"/>
</dbReference>
<dbReference type="CDD" id="cd07185">
    <property type="entry name" value="OmpA_C-like"/>
    <property type="match status" value="1"/>
</dbReference>
<dbReference type="Gene3D" id="2.60.40.1120">
    <property type="entry name" value="Carboxypeptidase-like, regulatory domain"/>
    <property type="match status" value="1"/>
</dbReference>
<evidence type="ECO:0000256" key="1">
    <source>
        <dbReference type="ARBA" id="ARBA00004442"/>
    </source>
</evidence>
<dbReference type="InterPro" id="IPR050330">
    <property type="entry name" value="Bact_OuterMem_StrucFunc"/>
</dbReference>
<dbReference type="InterPro" id="IPR011042">
    <property type="entry name" value="6-blade_b-propeller_TolB-like"/>
</dbReference>
<evidence type="ECO:0000313" key="6">
    <source>
        <dbReference type="EMBL" id="MFD2542826.1"/>
    </source>
</evidence>
<organism evidence="6 7">
    <name type="scientific">Lacinutrix gracilariae</name>
    <dbReference type="NCBI Taxonomy" id="1747198"/>
    <lineage>
        <taxon>Bacteria</taxon>
        <taxon>Pseudomonadati</taxon>
        <taxon>Bacteroidota</taxon>
        <taxon>Flavobacteriia</taxon>
        <taxon>Flavobacteriales</taxon>
        <taxon>Flavobacteriaceae</taxon>
        <taxon>Lacinutrix</taxon>
    </lineage>
</organism>
<reference evidence="7" key="1">
    <citation type="journal article" date="2019" name="Int. J. Syst. Evol. Microbiol.">
        <title>The Global Catalogue of Microorganisms (GCM) 10K type strain sequencing project: providing services to taxonomists for standard genome sequencing and annotation.</title>
        <authorList>
            <consortium name="The Broad Institute Genomics Platform"/>
            <consortium name="The Broad Institute Genome Sequencing Center for Infectious Disease"/>
            <person name="Wu L."/>
            <person name="Ma J."/>
        </authorList>
    </citation>
    <scope>NUCLEOTIDE SEQUENCE [LARGE SCALE GENOMIC DNA]</scope>
    <source>
        <strain evidence="7">KCTC 42808</strain>
    </source>
</reference>
<evidence type="ECO:0000259" key="5">
    <source>
        <dbReference type="PROSITE" id="PS51123"/>
    </source>
</evidence>
<dbReference type="InterPro" id="IPR036737">
    <property type="entry name" value="OmpA-like_sf"/>
</dbReference>
<protein>
    <submittedName>
        <fullName evidence="6">OmpA family protein</fullName>
    </submittedName>
</protein>
<dbReference type="Proteomes" id="UP001597467">
    <property type="component" value="Unassembled WGS sequence"/>
</dbReference>
<keyword evidence="7" id="KW-1185">Reference proteome</keyword>
<dbReference type="Gene3D" id="3.30.1330.60">
    <property type="entry name" value="OmpA-like domain"/>
    <property type="match status" value="1"/>
</dbReference>
<dbReference type="PROSITE" id="PS51123">
    <property type="entry name" value="OMPA_2"/>
    <property type="match status" value="1"/>
</dbReference>
<accession>A0ABW5K4Q3</accession>
<dbReference type="InterPro" id="IPR011659">
    <property type="entry name" value="WD40"/>
</dbReference>
<dbReference type="PANTHER" id="PTHR30329">
    <property type="entry name" value="STATOR ELEMENT OF FLAGELLAR MOTOR COMPLEX"/>
    <property type="match status" value="1"/>
</dbReference>
<evidence type="ECO:0000313" key="7">
    <source>
        <dbReference type="Proteomes" id="UP001597467"/>
    </source>
</evidence>
<evidence type="ECO:0000256" key="4">
    <source>
        <dbReference type="PROSITE-ProRule" id="PRU00473"/>
    </source>
</evidence>
<dbReference type="InterPro" id="IPR008969">
    <property type="entry name" value="CarboxyPept-like_regulatory"/>
</dbReference>
<comment type="caution">
    <text evidence="6">The sequence shown here is derived from an EMBL/GenBank/DDBJ whole genome shotgun (WGS) entry which is preliminary data.</text>
</comment>
<dbReference type="Pfam" id="PF00691">
    <property type="entry name" value="OmpA"/>
    <property type="match status" value="1"/>
</dbReference>
<dbReference type="InterPro" id="IPR011990">
    <property type="entry name" value="TPR-like_helical_dom_sf"/>
</dbReference>
<dbReference type="Gene3D" id="2.120.10.30">
    <property type="entry name" value="TolB, C-terminal domain"/>
    <property type="match status" value="1"/>
</dbReference>
<keyword evidence="2 4" id="KW-0472">Membrane</keyword>
<dbReference type="SUPFAM" id="SSF49464">
    <property type="entry name" value="Carboxypeptidase regulatory domain-like"/>
    <property type="match status" value="1"/>
</dbReference>
<dbReference type="SUPFAM" id="SSF82171">
    <property type="entry name" value="DPP6 N-terminal domain-like"/>
    <property type="match status" value="1"/>
</dbReference>
<name>A0ABW5K4Q3_9FLAO</name>
<evidence type="ECO:0000256" key="2">
    <source>
        <dbReference type="ARBA" id="ARBA00023136"/>
    </source>
</evidence>
<dbReference type="InterPro" id="IPR006665">
    <property type="entry name" value="OmpA-like"/>
</dbReference>
<gene>
    <name evidence="6" type="ORF">ACFSSB_10900</name>
</gene>
<keyword evidence="3" id="KW-0998">Cell outer membrane</keyword>
<dbReference type="SUPFAM" id="SSF103088">
    <property type="entry name" value="OmpA-like"/>
    <property type="match status" value="1"/>
</dbReference>
<dbReference type="Gene3D" id="1.25.40.10">
    <property type="entry name" value="Tetratricopeptide repeat domain"/>
    <property type="match status" value="1"/>
</dbReference>
<feature type="domain" description="OmpA-like" evidence="5">
    <location>
        <begin position="508"/>
        <end position="626"/>
    </location>
</feature>
<sequence>MKNILSLFCFCLLVTTSYSQNKYSEKADELYSSYQYVDAIEAYLDIVKNKKADSHVYKQLADSYYNVFNIDEASKWYAKALDKNQDAETYYRYAQVLRSQGNYAAANTQMDEFSKMVPEDPRAKEHLANPNYIPKLADDSKLFDVENTNINDTEQSDFGAVLSTDNVLYFVSSRSNGKKEDNWTNNPYLDIYTTTRSPEGTFTEPEPVNSLNTPYHDGPITLSKDGKTMIFSRDGHSEGVYKRLSKKQIKLSQQGLYSATLVDGKWTNIKALPFNSTEYSVSHPSLSNDGKTLFFASNMPGGLGDTDIWKVSVNNGSYGEPENLGPQVNTAGKEGFPFIADNNILYFSSRGKKGLGGFDIFKVDLSKEEEAVNLGNDVNTKSDDFSFSINALEKVGFFSSNRSGVDNIYMAIPICKYLVVTLVKDATTEELIANADVSILDEKKNIIATQKTEEGKTSFQVICASNYVIHVEKEGYESLSIPVERLDKDQIEVNASLQPIVESSMQEMITDTEVKLNNIYFEFNKSNITYQGASELDKLVAIMNAYPEMEIAIRSHTDTKGSEAYNLKLSERRAQATMQYVISKGINKNRLTAIGLGSTTPKIDCKSNCTDAEDAQNRRSEFLIKK</sequence>